<comment type="caution">
    <text evidence="2">The sequence shown here is derived from an EMBL/GenBank/DDBJ whole genome shotgun (WGS) entry which is preliminary data.</text>
</comment>
<evidence type="ECO:0000313" key="3">
    <source>
        <dbReference type="Proteomes" id="UP000034544"/>
    </source>
</evidence>
<evidence type="ECO:0000313" key="2">
    <source>
        <dbReference type="EMBL" id="KKS06945.1"/>
    </source>
</evidence>
<sequence length="198" mass="22046">MLEKYLPFLKPRENPKRTLNGDSYLPDDTLFFNPDSLRTEAFTAAGTVKFSSSTIVFFSAVLIGLLTAHVVMNFLLGNLLNEQKNLEFKINDYAGVENKALEIKSKLDYSKYTVGARKPLTTRISFVMSRIPQELTLSTVEFKPGAFDLVVKGSSPVPITGMFLRWLQDGGVSEVAIKEAVFSSAENTYAVRLSGVYR</sequence>
<dbReference type="Proteomes" id="UP000034544">
    <property type="component" value="Unassembled WGS sequence"/>
</dbReference>
<proteinExistence type="predicted"/>
<organism evidence="2 3">
    <name type="scientific">candidate division WWE3 bacterium GW2011_GWE1_41_27</name>
    <dbReference type="NCBI Taxonomy" id="1619131"/>
    <lineage>
        <taxon>Bacteria</taxon>
        <taxon>Katanobacteria</taxon>
    </lineage>
</organism>
<keyword evidence="1" id="KW-0812">Transmembrane</keyword>
<gene>
    <name evidence="2" type="ORF">UU59_C0016G0002</name>
</gene>
<accession>A0A0G0W1N0</accession>
<name>A0A0G0W1N0_UNCKA</name>
<keyword evidence="1" id="KW-0472">Membrane</keyword>
<dbReference type="AlphaFoldDB" id="A0A0G0W1N0"/>
<keyword evidence="1" id="KW-1133">Transmembrane helix</keyword>
<evidence type="ECO:0000256" key="1">
    <source>
        <dbReference type="SAM" id="Phobius"/>
    </source>
</evidence>
<reference evidence="2 3" key="1">
    <citation type="journal article" date="2015" name="Nature">
        <title>rRNA introns, odd ribosomes, and small enigmatic genomes across a large radiation of phyla.</title>
        <authorList>
            <person name="Brown C.T."/>
            <person name="Hug L.A."/>
            <person name="Thomas B.C."/>
            <person name="Sharon I."/>
            <person name="Castelle C.J."/>
            <person name="Singh A."/>
            <person name="Wilkins M.J."/>
            <person name="Williams K.H."/>
            <person name="Banfield J.F."/>
        </authorList>
    </citation>
    <scope>NUCLEOTIDE SEQUENCE [LARGE SCALE GENOMIC DNA]</scope>
</reference>
<feature type="transmembrane region" description="Helical" evidence="1">
    <location>
        <begin position="55"/>
        <end position="76"/>
    </location>
</feature>
<protein>
    <submittedName>
        <fullName evidence="2">Uncharacterized protein</fullName>
    </submittedName>
</protein>
<dbReference type="EMBL" id="LCBF01000016">
    <property type="protein sequence ID" value="KKS06945.1"/>
    <property type="molecule type" value="Genomic_DNA"/>
</dbReference>